<sequence length="20" mass="2440">MDERQQLAELRVCPSRPRVR</sequence>
<dbReference type="AlphaFoldDB" id="A0A375HT88"/>
<keyword evidence="2" id="KW-0614">Plasmid</keyword>
<name>A0A375HT88_9BURK</name>
<evidence type="ECO:0000313" key="2">
    <source>
        <dbReference type="EMBL" id="SPD61142.1"/>
    </source>
</evidence>
<evidence type="ECO:0000313" key="3">
    <source>
        <dbReference type="Proteomes" id="UP000255168"/>
    </source>
</evidence>
<reference evidence="2 3" key="1">
    <citation type="submission" date="2018-01" db="EMBL/GenBank/DDBJ databases">
        <authorList>
            <person name="Clerissi C."/>
        </authorList>
    </citation>
    <scope>NUCLEOTIDE SEQUENCE [LARGE SCALE GENOMIC DNA]</scope>
    <source>
        <strain evidence="2">Cupriavidus taiwanensis STM 6160</strain>
        <plasmid evidence="3">ii</plasmid>
    </source>
</reference>
<dbReference type="Proteomes" id="UP000255168">
    <property type="component" value="Plasmid II"/>
</dbReference>
<accession>A0A375HT88</accession>
<dbReference type="EMBL" id="LT984807">
    <property type="protein sequence ID" value="SPD61142.1"/>
    <property type="molecule type" value="Genomic_DNA"/>
</dbReference>
<feature type="region of interest" description="Disordered" evidence="1">
    <location>
        <begin position="1"/>
        <end position="20"/>
    </location>
</feature>
<geneLocation type="plasmid" evidence="3">
    <name>ii</name>
</geneLocation>
<gene>
    <name evidence="2" type="ORF">CBM2607_MP21806</name>
</gene>
<protein>
    <submittedName>
        <fullName evidence="2">Uncharacterized protein</fullName>
    </submittedName>
</protein>
<proteinExistence type="predicted"/>
<organism evidence="2 3">
    <name type="scientific">Cupriavidus neocaledonicus</name>
    <dbReference type="NCBI Taxonomy" id="1040979"/>
    <lineage>
        <taxon>Bacteria</taxon>
        <taxon>Pseudomonadati</taxon>
        <taxon>Pseudomonadota</taxon>
        <taxon>Betaproteobacteria</taxon>
        <taxon>Burkholderiales</taxon>
        <taxon>Burkholderiaceae</taxon>
        <taxon>Cupriavidus</taxon>
    </lineage>
</organism>
<evidence type="ECO:0000256" key="1">
    <source>
        <dbReference type="SAM" id="MobiDB-lite"/>
    </source>
</evidence>